<evidence type="ECO:0000256" key="7">
    <source>
        <dbReference type="HAMAP-Rule" id="MF_00090"/>
    </source>
</evidence>
<dbReference type="EC" id="2.1.1.77" evidence="7"/>
<keyword evidence="4 7" id="KW-0489">Methyltransferase</keyword>
<comment type="similarity">
    <text evidence="2 7">Belongs to the methyltransferase superfamily. L-isoaspartyl/D-aspartyl protein methyltransferase family.</text>
</comment>
<dbReference type="InterPro" id="IPR000682">
    <property type="entry name" value="PCMT"/>
</dbReference>
<evidence type="ECO:0000256" key="6">
    <source>
        <dbReference type="ARBA" id="ARBA00022691"/>
    </source>
</evidence>
<dbReference type="GO" id="GO:0004719">
    <property type="term" value="F:protein-L-isoaspartate (D-aspartate) O-methyltransferase activity"/>
    <property type="evidence" value="ECO:0007669"/>
    <property type="project" value="UniProtKB-UniRule"/>
</dbReference>
<dbReference type="Proteomes" id="UP000033109">
    <property type="component" value="Chromosome"/>
</dbReference>
<dbReference type="NCBIfam" id="TIGR00080">
    <property type="entry name" value="pimt"/>
    <property type="match status" value="1"/>
</dbReference>
<dbReference type="AlphaFoldDB" id="A0A0E3UXY1"/>
<dbReference type="NCBIfam" id="NF001453">
    <property type="entry name" value="PRK00312.1"/>
    <property type="match status" value="1"/>
</dbReference>
<dbReference type="STRING" id="400092.PKOR_17970"/>
<dbReference type="GO" id="GO:0005737">
    <property type="term" value="C:cytoplasm"/>
    <property type="evidence" value="ECO:0007669"/>
    <property type="project" value="UniProtKB-SubCell"/>
</dbReference>
<dbReference type="FunFam" id="3.40.50.150:FF:000010">
    <property type="entry name" value="Protein-L-isoaspartate O-methyltransferase"/>
    <property type="match status" value="1"/>
</dbReference>
<evidence type="ECO:0000256" key="4">
    <source>
        <dbReference type="ARBA" id="ARBA00022603"/>
    </source>
</evidence>
<organism evidence="8 9">
    <name type="scientific">Pontibacter korlensis</name>
    <dbReference type="NCBI Taxonomy" id="400092"/>
    <lineage>
        <taxon>Bacteria</taxon>
        <taxon>Pseudomonadati</taxon>
        <taxon>Bacteroidota</taxon>
        <taxon>Cytophagia</taxon>
        <taxon>Cytophagales</taxon>
        <taxon>Hymenobacteraceae</taxon>
        <taxon>Pontibacter</taxon>
    </lineage>
</organism>
<dbReference type="GO" id="GO:0030091">
    <property type="term" value="P:protein repair"/>
    <property type="evidence" value="ECO:0007669"/>
    <property type="project" value="UniProtKB-UniRule"/>
</dbReference>
<evidence type="ECO:0000256" key="1">
    <source>
        <dbReference type="ARBA" id="ARBA00004496"/>
    </source>
</evidence>
<comment type="subcellular location">
    <subcellularLocation>
        <location evidence="1 7">Cytoplasm</location>
    </subcellularLocation>
</comment>
<dbReference type="EMBL" id="CP009621">
    <property type="protein sequence ID" value="AKD04637.1"/>
    <property type="molecule type" value="Genomic_DNA"/>
</dbReference>
<evidence type="ECO:0000256" key="2">
    <source>
        <dbReference type="ARBA" id="ARBA00005369"/>
    </source>
</evidence>
<dbReference type="KEGG" id="pko:PKOR_17970"/>
<comment type="catalytic activity">
    <reaction evidence="7">
        <text>[protein]-L-isoaspartate + S-adenosyl-L-methionine = [protein]-L-isoaspartate alpha-methyl ester + S-adenosyl-L-homocysteine</text>
        <dbReference type="Rhea" id="RHEA:12705"/>
        <dbReference type="Rhea" id="RHEA-COMP:12143"/>
        <dbReference type="Rhea" id="RHEA-COMP:12144"/>
        <dbReference type="ChEBI" id="CHEBI:57856"/>
        <dbReference type="ChEBI" id="CHEBI:59789"/>
        <dbReference type="ChEBI" id="CHEBI:90596"/>
        <dbReference type="ChEBI" id="CHEBI:90598"/>
        <dbReference type="EC" id="2.1.1.77"/>
    </reaction>
</comment>
<evidence type="ECO:0000313" key="9">
    <source>
        <dbReference type="Proteomes" id="UP000033109"/>
    </source>
</evidence>
<dbReference type="HAMAP" id="MF_00090">
    <property type="entry name" value="PIMT"/>
    <property type="match status" value="1"/>
</dbReference>
<sequence>MQTDSYRHKGMRRALVKLLREKGIRDERVLAAIETVPRHYFFDKAFLEQAYQDKAFPIGEGQTISQPYTVAFQTELLLLKPTDKVLEIGTGSGYQCTILLQITPNVYTIEYNRPLYEKARIFFRKHGLNPHTFHGDGSQGLPAHAPFDKIIVTAGAPIVPKELLKQLTIGGVLVIPVGDEQSQKMLRITRVEENEFTKEEFSNFKFVPLLGRSGWDGGEKF</sequence>
<keyword evidence="5 7" id="KW-0808">Transferase</keyword>
<dbReference type="PROSITE" id="PS01279">
    <property type="entry name" value="PCMT"/>
    <property type="match status" value="1"/>
</dbReference>
<keyword evidence="3 7" id="KW-0963">Cytoplasm</keyword>
<evidence type="ECO:0000313" key="8">
    <source>
        <dbReference type="EMBL" id="AKD04637.1"/>
    </source>
</evidence>
<accession>A0A0E3UXY1</accession>
<dbReference type="PATRIC" id="fig|400092.3.peg.3939"/>
<proteinExistence type="inferred from homology"/>
<dbReference type="Pfam" id="PF01135">
    <property type="entry name" value="PCMT"/>
    <property type="match status" value="1"/>
</dbReference>
<dbReference type="SUPFAM" id="SSF53335">
    <property type="entry name" value="S-adenosyl-L-methionine-dependent methyltransferases"/>
    <property type="match status" value="1"/>
</dbReference>
<dbReference type="HOGENOM" id="CLU_055432_2_0_10"/>
<feature type="active site" evidence="7">
    <location>
        <position position="65"/>
    </location>
</feature>
<dbReference type="GO" id="GO:0032259">
    <property type="term" value="P:methylation"/>
    <property type="evidence" value="ECO:0007669"/>
    <property type="project" value="UniProtKB-KW"/>
</dbReference>
<dbReference type="PANTHER" id="PTHR11579:SF0">
    <property type="entry name" value="PROTEIN-L-ISOASPARTATE(D-ASPARTATE) O-METHYLTRANSFERASE"/>
    <property type="match status" value="1"/>
</dbReference>
<dbReference type="OrthoDB" id="9810066at2"/>
<dbReference type="InterPro" id="IPR029063">
    <property type="entry name" value="SAM-dependent_MTases_sf"/>
</dbReference>
<dbReference type="RefSeq" id="WP_046312503.1">
    <property type="nucleotide sequence ID" value="NZ_CBCSCY010000013.1"/>
</dbReference>
<keyword evidence="6 7" id="KW-0949">S-adenosyl-L-methionine</keyword>
<dbReference type="Gene3D" id="3.40.50.150">
    <property type="entry name" value="Vaccinia Virus protein VP39"/>
    <property type="match status" value="1"/>
</dbReference>
<keyword evidence="9" id="KW-1185">Reference proteome</keyword>
<gene>
    <name evidence="7" type="primary">pcm</name>
    <name evidence="8" type="ORF">PKOR_17970</name>
</gene>
<comment type="function">
    <text evidence="7">Catalyzes the methyl esterification of L-isoaspartyl residues in peptides and proteins that result from spontaneous decomposition of normal L-aspartyl and L-asparaginyl residues. It plays a role in the repair and/or degradation of damaged proteins.</text>
</comment>
<reference evidence="8 9" key="1">
    <citation type="journal article" date="2015" name="Sci. Rep.">
        <title>Unraveling adaptation of Pontibacter korlensis to radiation and infertility in desert through complete genome and comparative transcriptomic analysis.</title>
        <authorList>
            <person name="Dai J."/>
            <person name="Dai W."/>
            <person name="Qiu C."/>
            <person name="Yang Z."/>
            <person name="Zhang Y."/>
            <person name="Zhou M."/>
            <person name="Zhang L."/>
            <person name="Fang C."/>
            <person name="Gao Q."/>
            <person name="Yang Q."/>
            <person name="Li X."/>
            <person name="Wang Z."/>
            <person name="Wang Z."/>
            <person name="Jia Z."/>
            <person name="Chen X."/>
        </authorList>
    </citation>
    <scope>NUCLEOTIDE SEQUENCE [LARGE SCALE GENOMIC DNA]</scope>
    <source>
        <strain evidence="8 9">X14-1T</strain>
    </source>
</reference>
<evidence type="ECO:0000256" key="3">
    <source>
        <dbReference type="ARBA" id="ARBA00022490"/>
    </source>
</evidence>
<evidence type="ECO:0000256" key="5">
    <source>
        <dbReference type="ARBA" id="ARBA00022679"/>
    </source>
</evidence>
<protein>
    <recommendedName>
        <fullName evidence="7">Protein-L-isoaspartate O-methyltransferase</fullName>
        <ecNumber evidence="7">2.1.1.77</ecNumber>
    </recommendedName>
    <alternativeName>
        <fullName evidence="7">L-isoaspartyl protein carboxyl methyltransferase</fullName>
    </alternativeName>
    <alternativeName>
        <fullName evidence="7">Protein L-isoaspartyl methyltransferase</fullName>
    </alternativeName>
    <alternativeName>
        <fullName evidence="7">Protein-beta-aspartate methyltransferase</fullName>
        <shortName evidence="7">PIMT</shortName>
    </alternativeName>
</protein>
<name>A0A0E3UXY1_9BACT</name>
<dbReference type="PANTHER" id="PTHR11579">
    <property type="entry name" value="PROTEIN-L-ISOASPARTATE O-METHYLTRANSFERASE"/>
    <property type="match status" value="1"/>
</dbReference>
<dbReference type="CDD" id="cd02440">
    <property type="entry name" value="AdoMet_MTases"/>
    <property type="match status" value="1"/>
</dbReference>